<dbReference type="InterPro" id="IPR039261">
    <property type="entry name" value="FNR_nucleotide-bd"/>
</dbReference>
<keyword evidence="10" id="KW-0406">Ion transport</keyword>
<feature type="compositionally biased region" description="Polar residues" evidence="14">
    <location>
        <begin position="121"/>
        <end position="144"/>
    </location>
</feature>
<dbReference type="OrthoDB" id="17725at2759"/>
<evidence type="ECO:0000256" key="10">
    <source>
        <dbReference type="ARBA" id="ARBA00023065"/>
    </source>
</evidence>
<feature type="region of interest" description="Disordered" evidence="14">
    <location>
        <begin position="168"/>
        <end position="190"/>
    </location>
</feature>
<keyword evidence="7" id="KW-0249">Electron transport</keyword>
<dbReference type="Pfam" id="PF01794">
    <property type="entry name" value="Ferric_reduct"/>
    <property type="match status" value="1"/>
</dbReference>
<dbReference type="GO" id="GO:0015677">
    <property type="term" value="P:copper ion import"/>
    <property type="evidence" value="ECO:0007669"/>
    <property type="project" value="TreeGrafter"/>
</dbReference>
<evidence type="ECO:0000256" key="12">
    <source>
        <dbReference type="ARBA" id="ARBA00023180"/>
    </source>
</evidence>
<evidence type="ECO:0000256" key="5">
    <source>
        <dbReference type="ARBA" id="ARBA00022475"/>
    </source>
</evidence>
<evidence type="ECO:0000256" key="9">
    <source>
        <dbReference type="ARBA" id="ARBA00023002"/>
    </source>
</evidence>
<name>A0A1Y2BM11_9TREE</name>
<comment type="similarity">
    <text evidence="2">Belongs to the ferric reductase (FRE) family.</text>
</comment>
<dbReference type="EC" id="1.16.1.9" evidence="3"/>
<evidence type="ECO:0000259" key="16">
    <source>
        <dbReference type="PROSITE" id="PS51384"/>
    </source>
</evidence>
<dbReference type="GO" id="GO:0006826">
    <property type="term" value="P:iron ion transport"/>
    <property type="evidence" value="ECO:0007669"/>
    <property type="project" value="TreeGrafter"/>
</dbReference>
<evidence type="ECO:0000313" key="18">
    <source>
        <dbReference type="Proteomes" id="UP000193986"/>
    </source>
</evidence>
<feature type="transmembrane region" description="Helical" evidence="15">
    <location>
        <begin position="269"/>
        <end position="295"/>
    </location>
</feature>
<evidence type="ECO:0000256" key="3">
    <source>
        <dbReference type="ARBA" id="ARBA00012668"/>
    </source>
</evidence>
<dbReference type="AlphaFoldDB" id="A0A1Y2BM11"/>
<dbReference type="SUPFAM" id="SSF52343">
    <property type="entry name" value="Ferredoxin reductase-like, C-terminal NADP-linked domain"/>
    <property type="match status" value="1"/>
</dbReference>
<dbReference type="InterPro" id="IPR051410">
    <property type="entry name" value="Ferric/Cupric_Reductase"/>
</dbReference>
<dbReference type="InterPro" id="IPR013112">
    <property type="entry name" value="FAD-bd_8"/>
</dbReference>
<keyword evidence="5" id="KW-1003">Cell membrane</keyword>
<dbReference type="InterPro" id="IPR017927">
    <property type="entry name" value="FAD-bd_FR_type"/>
</dbReference>
<dbReference type="GO" id="GO:0052851">
    <property type="term" value="F:ferric-chelate reductase (NADPH) activity"/>
    <property type="evidence" value="ECO:0007669"/>
    <property type="project" value="UniProtKB-EC"/>
</dbReference>
<evidence type="ECO:0000256" key="6">
    <source>
        <dbReference type="ARBA" id="ARBA00022692"/>
    </source>
</evidence>
<dbReference type="PROSITE" id="PS51384">
    <property type="entry name" value="FAD_FR"/>
    <property type="match status" value="1"/>
</dbReference>
<keyword evidence="9" id="KW-0560">Oxidoreductase</keyword>
<evidence type="ECO:0000256" key="8">
    <source>
        <dbReference type="ARBA" id="ARBA00022989"/>
    </source>
</evidence>
<evidence type="ECO:0000256" key="11">
    <source>
        <dbReference type="ARBA" id="ARBA00023136"/>
    </source>
</evidence>
<evidence type="ECO:0000256" key="13">
    <source>
        <dbReference type="ARBA" id="ARBA00048483"/>
    </source>
</evidence>
<feature type="transmembrane region" description="Helical" evidence="15">
    <location>
        <begin position="93"/>
        <end position="113"/>
    </location>
</feature>
<evidence type="ECO:0000313" key="17">
    <source>
        <dbReference type="EMBL" id="ORY35813.1"/>
    </source>
</evidence>
<proteinExistence type="inferred from homology"/>
<sequence>MPLMVDPSTGGLFQADFASAAVITATALSAAESVSTLIAASAMAVPSSSYDLVASPSSSTAFAASPSVNITQVVKQESATQTSMSDSTPRTLFLAWAGLLVLCILVSHTRFLARVFASRGSKSTKSSQPTSDYPFALQSSQGNSPKRVGGGDLDQGWLLRAGPSMRTSSMSDFLSQKSDPFASPSASISKPTFSPPPHITPLLSHLPFSSKLLLAPFSRLPSVLNTKLNLVQLYIVFGYLLLVAIALIYRSDLSPATSAKGSGSDFMRSGLVAASQLPLVVGLAVRGNLIGLCVGKGYERLKVFHKIVGRVMFVAATVHVICYLHKWAVAGSMSTYIAKPFIIAGLMAWISMIFIILTSLPWVRKTFYGTFEICHFLGMMIMLIGMGFHVTQAIPYCLAAAIIYAISLISSITKTRLATAELVALSSSLTTVVTVPSLRSGWRAGQHVRIRVPALGFPHAIESHPFTIASAPNGDGLVLMAKMAGNWTEQLYELALGGSGSRDENSTGEPRKTIATTIVLEGPYGGLGNTLLPSFSGVVMVAGGSGITHALSLAHDLILRAPSGVVRARTVDLIWVLRTTELAKPLMPTLMDMISDAQQAERQSVEGRRKGLDMAPPVALRITIHITRCPTSSPLDLLTRPTSPLEDPFASDGDSILADRMASSLRRQPSEADKEKLAYLSRNPSTSSLIKHSEILSELTIMRGRPDFARVLESVTDEVIGRHGRSMTDPSGVCVTACGPAEMVGSVRKAVVGLEGWKRRACGGVELEEEYFGF</sequence>
<feature type="transmembrane region" description="Helical" evidence="15">
    <location>
        <begin position="307"/>
        <end position="329"/>
    </location>
</feature>
<dbReference type="GO" id="GO:0005886">
    <property type="term" value="C:plasma membrane"/>
    <property type="evidence" value="ECO:0007669"/>
    <property type="project" value="UniProtKB-SubCell"/>
</dbReference>
<dbReference type="InterPro" id="IPR017938">
    <property type="entry name" value="Riboflavin_synthase-like_b-brl"/>
</dbReference>
<keyword evidence="11 15" id="KW-0472">Membrane</keyword>
<dbReference type="InParanoid" id="A0A1Y2BM11"/>
<comment type="subcellular location">
    <subcellularLocation>
        <location evidence="1">Cell membrane</location>
        <topology evidence="1">Multi-pass membrane protein</topology>
    </subcellularLocation>
</comment>
<protein>
    <recommendedName>
        <fullName evidence="3">ferric-chelate reductase (NADPH)</fullName>
        <ecNumber evidence="3">1.16.1.9</ecNumber>
    </recommendedName>
</protein>
<dbReference type="InterPro" id="IPR013121">
    <property type="entry name" value="Fe_red_NAD-bd_6"/>
</dbReference>
<evidence type="ECO:0000256" key="4">
    <source>
        <dbReference type="ARBA" id="ARBA00022448"/>
    </source>
</evidence>
<keyword evidence="6 15" id="KW-0812">Transmembrane</keyword>
<dbReference type="Pfam" id="PF08030">
    <property type="entry name" value="NAD_binding_6"/>
    <property type="match status" value="1"/>
</dbReference>
<feature type="transmembrane region" description="Helical" evidence="15">
    <location>
        <begin position="341"/>
        <end position="360"/>
    </location>
</feature>
<dbReference type="SFLD" id="SFLDG01168">
    <property type="entry name" value="Ferric_reductase_subgroup_(FRE"/>
    <property type="match status" value="1"/>
</dbReference>
<dbReference type="Gene3D" id="3.40.50.80">
    <property type="entry name" value="Nucleotide-binding domain of ferredoxin-NADP reductase (FNR) module"/>
    <property type="match status" value="1"/>
</dbReference>
<comment type="caution">
    <text evidence="17">The sequence shown here is derived from an EMBL/GenBank/DDBJ whole genome shotgun (WGS) entry which is preliminary data.</text>
</comment>
<evidence type="ECO:0000256" key="14">
    <source>
        <dbReference type="SAM" id="MobiDB-lite"/>
    </source>
</evidence>
<feature type="transmembrane region" description="Helical" evidence="15">
    <location>
        <begin position="393"/>
        <end position="412"/>
    </location>
</feature>
<dbReference type="Pfam" id="PF08022">
    <property type="entry name" value="FAD_binding_8"/>
    <property type="match status" value="1"/>
</dbReference>
<keyword evidence="8 15" id="KW-1133">Transmembrane helix</keyword>
<keyword evidence="18" id="KW-1185">Reference proteome</keyword>
<feature type="region of interest" description="Disordered" evidence="14">
    <location>
        <begin position="121"/>
        <end position="149"/>
    </location>
</feature>
<dbReference type="SFLD" id="SFLDS00052">
    <property type="entry name" value="Ferric_Reductase_Domain"/>
    <property type="match status" value="1"/>
</dbReference>
<dbReference type="PANTHER" id="PTHR32361:SF9">
    <property type="entry name" value="FERRIC REDUCTASE TRANSMEMBRANE COMPONENT 3-RELATED"/>
    <property type="match status" value="1"/>
</dbReference>
<evidence type="ECO:0000256" key="15">
    <source>
        <dbReference type="SAM" id="Phobius"/>
    </source>
</evidence>
<evidence type="ECO:0000256" key="2">
    <source>
        <dbReference type="ARBA" id="ARBA00006278"/>
    </source>
</evidence>
<dbReference type="SUPFAM" id="SSF63380">
    <property type="entry name" value="Riboflavin synthase domain-like"/>
    <property type="match status" value="1"/>
</dbReference>
<dbReference type="PANTHER" id="PTHR32361">
    <property type="entry name" value="FERRIC/CUPRIC REDUCTASE TRANSMEMBRANE COMPONENT"/>
    <property type="match status" value="1"/>
</dbReference>
<feature type="domain" description="FAD-binding FR-type" evidence="16">
    <location>
        <begin position="410"/>
        <end position="530"/>
    </location>
</feature>
<gene>
    <name evidence="17" type="ORF">BCR39DRAFT_585410</name>
</gene>
<evidence type="ECO:0000256" key="1">
    <source>
        <dbReference type="ARBA" id="ARBA00004651"/>
    </source>
</evidence>
<dbReference type="InterPro" id="IPR013130">
    <property type="entry name" value="Fe3_Rdtase_TM_dom"/>
</dbReference>
<dbReference type="CDD" id="cd06186">
    <property type="entry name" value="NOX_Duox_like_FAD_NADP"/>
    <property type="match status" value="1"/>
</dbReference>
<keyword evidence="12" id="KW-0325">Glycoprotein</keyword>
<keyword evidence="4" id="KW-0813">Transport</keyword>
<reference evidence="17 18" key="1">
    <citation type="submission" date="2016-07" db="EMBL/GenBank/DDBJ databases">
        <title>Pervasive Adenine N6-methylation of Active Genes in Fungi.</title>
        <authorList>
            <consortium name="DOE Joint Genome Institute"/>
            <person name="Mondo S.J."/>
            <person name="Dannebaum R.O."/>
            <person name="Kuo R.C."/>
            <person name="Labutti K."/>
            <person name="Haridas S."/>
            <person name="Kuo A."/>
            <person name="Salamov A."/>
            <person name="Ahrendt S.R."/>
            <person name="Lipzen A."/>
            <person name="Sullivan W."/>
            <person name="Andreopoulos W.B."/>
            <person name="Clum A."/>
            <person name="Lindquist E."/>
            <person name="Daum C."/>
            <person name="Ramamoorthy G.K."/>
            <person name="Gryganskyi A."/>
            <person name="Culley D."/>
            <person name="Magnuson J.K."/>
            <person name="James T.Y."/>
            <person name="O'Malley M.A."/>
            <person name="Stajich J.E."/>
            <person name="Spatafora J.W."/>
            <person name="Visel A."/>
            <person name="Grigoriev I.V."/>
        </authorList>
    </citation>
    <scope>NUCLEOTIDE SEQUENCE [LARGE SCALE GENOMIC DNA]</scope>
    <source>
        <strain evidence="17 18">68-887.2</strain>
    </source>
</reference>
<feature type="transmembrane region" description="Helical" evidence="15">
    <location>
        <begin position="228"/>
        <end position="249"/>
    </location>
</feature>
<accession>A0A1Y2BM11</accession>
<organism evidence="17 18">
    <name type="scientific">Naematelia encephala</name>
    <dbReference type="NCBI Taxonomy" id="71784"/>
    <lineage>
        <taxon>Eukaryota</taxon>
        <taxon>Fungi</taxon>
        <taxon>Dikarya</taxon>
        <taxon>Basidiomycota</taxon>
        <taxon>Agaricomycotina</taxon>
        <taxon>Tremellomycetes</taxon>
        <taxon>Tremellales</taxon>
        <taxon>Naemateliaceae</taxon>
        <taxon>Naematelia</taxon>
    </lineage>
</organism>
<dbReference type="STRING" id="71784.A0A1Y2BM11"/>
<dbReference type="GO" id="GO:0006879">
    <property type="term" value="P:intracellular iron ion homeostasis"/>
    <property type="evidence" value="ECO:0007669"/>
    <property type="project" value="TreeGrafter"/>
</dbReference>
<evidence type="ECO:0000256" key="7">
    <source>
        <dbReference type="ARBA" id="ARBA00022982"/>
    </source>
</evidence>
<dbReference type="Proteomes" id="UP000193986">
    <property type="component" value="Unassembled WGS sequence"/>
</dbReference>
<comment type="catalytic activity">
    <reaction evidence="13">
        <text>2 a Fe(II)-siderophore + NADP(+) + H(+) = 2 a Fe(III)-siderophore + NADPH</text>
        <dbReference type="Rhea" id="RHEA:28795"/>
        <dbReference type="Rhea" id="RHEA-COMP:11342"/>
        <dbReference type="Rhea" id="RHEA-COMP:11344"/>
        <dbReference type="ChEBI" id="CHEBI:15378"/>
        <dbReference type="ChEBI" id="CHEBI:29033"/>
        <dbReference type="ChEBI" id="CHEBI:29034"/>
        <dbReference type="ChEBI" id="CHEBI:57783"/>
        <dbReference type="ChEBI" id="CHEBI:58349"/>
        <dbReference type="EC" id="1.16.1.9"/>
    </reaction>
</comment>
<dbReference type="EMBL" id="MCFC01000001">
    <property type="protein sequence ID" value="ORY35813.1"/>
    <property type="molecule type" value="Genomic_DNA"/>
</dbReference>